<keyword evidence="3" id="KW-1185">Reference proteome</keyword>
<dbReference type="SMART" id="SM00894">
    <property type="entry name" value="Excalibur"/>
    <property type="match status" value="1"/>
</dbReference>
<proteinExistence type="predicted"/>
<organism evidence="2 3">
    <name type="scientific">Mangrovimicrobium sediminis</name>
    <dbReference type="NCBI Taxonomy" id="2562682"/>
    <lineage>
        <taxon>Bacteria</taxon>
        <taxon>Pseudomonadati</taxon>
        <taxon>Pseudomonadota</taxon>
        <taxon>Gammaproteobacteria</taxon>
        <taxon>Cellvibrionales</taxon>
        <taxon>Halieaceae</taxon>
        <taxon>Mangrovimicrobium</taxon>
    </lineage>
</organism>
<dbReference type="EMBL" id="SRLE01000006">
    <property type="protein sequence ID" value="TGD74343.1"/>
    <property type="molecule type" value="Genomic_DNA"/>
</dbReference>
<dbReference type="OrthoDB" id="72963at2"/>
<evidence type="ECO:0000313" key="3">
    <source>
        <dbReference type="Proteomes" id="UP000298050"/>
    </source>
</evidence>
<protein>
    <submittedName>
        <fullName evidence="2">Excalibur calcium-binding domain-containing protein</fullName>
    </submittedName>
</protein>
<name>A0A4Z0M3T5_9GAMM</name>
<reference evidence="2 3" key="1">
    <citation type="submission" date="2019-04" db="EMBL/GenBank/DDBJ databases">
        <title>Taxonomy of novel Haliea sp. from mangrove soil of West Coast of India.</title>
        <authorList>
            <person name="Verma A."/>
            <person name="Kumar P."/>
            <person name="Krishnamurthi S."/>
        </authorList>
    </citation>
    <scope>NUCLEOTIDE SEQUENCE [LARGE SCALE GENOMIC DNA]</scope>
    <source>
        <strain evidence="2 3">SAOS-164</strain>
    </source>
</reference>
<comment type="caution">
    <text evidence="2">The sequence shown here is derived from an EMBL/GenBank/DDBJ whole genome shotgun (WGS) entry which is preliminary data.</text>
</comment>
<dbReference type="AlphaFoldDB" id="A0A4Z0M3T5"/>
<dbReference type="InterPro" id="IPR008613">
    <property type="entry name" value="Excalibur_Ca-bd_domain"/>
</dbReference>
<sequence length="90" mass="10292">MKKLLVLLALVIGGWQFYQSRENIPVVEQTGSVYMPATTTRTTPGFRCDGRQYCSQMHSRAEAEFFLRHCPNTKMDGDRDGVPCENDSRF</sequence>
<evidence type="ECO:0000313" key="2">
    <source>
        <dbReference type="EMBL" id="TGD74343.1"/>
    </source>
</evidence>
<dbReference type="Pfam" id="PF05901">
    <property type="entry name" value="Excalibur"/>
    <property type="match status" value="1"/>
</dbReference>
<gene>
    <name evidence="2" type="ORF">E4634_09525</name>
</gene>
<feature type="domain" description="Excalibur calcium-binding" evidence="1">
    <location>
        <begin position="50"/>
        <end position="85"/>
    </location>
</feature>
<accession>A0A4Z0M3T5</accession>
<evidence type="ECO:0000259" key="1">
    <source>
        <dbReference type="SMART" id="SM00894"/>
    </source>
</evidence>
<dbReference type="Proteomes" id="UP000298050">
    <property type="component" value="Unassembled WGS sequence"/>
</dbReference>